<dbReference type="AlphaFoldDB" id="A0A6G9AST1"/>
<protein>
    <submittedName>
        <fullName evidence="5">Alginate lyase family protein</fullName>
    </submittedName>
</protein>
<feature type="chain" id="PRO_5026313388" evidence="3">
    <location>
        <begin position="22"/>
        <end position="401"/>
    </location>
</feature>
<evidence type="ECO:0000256" key="2">
    <source>
        <dbReference type="ARBA" id="ARBA00023239"/>
    </source>
</evidence>
<evidence type="ECO:0000259" key="4">
    <source>
        <dbReference type="Pfam" id="PF05426"/>
    </source>
</evidence>
<dbReference type="SUPFAM" id="SSF48230">
    <property type="entry name" value="Chondroitin AC/alginate lyase"/>
    <property type="match status" value="1"/>
</dbReference>
<dbReference type="Proteomes" id="UP000501802">
    <property type="component" value="Chromosome"/>
</dbReference>
<keyword evidence="6" id="KW-1185">Reference proteome</keyword>
<sequence>MNKFIVYGFIFLLVSAIDSVAQSLSKPTTFLLNADFLRTNKEKIKAGDQTLMQAAKRLIADADKTLKHDTYTVTAKSKTPPSGDKHDYMSVGPYWWPDSTKPNGLPYIRKDGQVNPDRFAINDATYLKNLCDDVELLAVAYYFSDDEKYARRAAELLRVWFLNPATRMNPNLNYGQAIPGITDGRGIGLIDSRAFAKLADAVQLLRGSSVWTSGDHAALQNWFRQFLDWMLTSPIGKDEEDEHNNHGTYYDFQSIGLALFTDNKTLARQIIEQKTMKRIESQLKADGSQPHELARTLSWNYSVMNLQGFFGIALLAENVQIDLWNYETATGKSLKKAFLWLLPYAEGKKNWDHQQIKAIHTEEFQPLATVASAKYKIAEPAFSSGHQQKENSLFILTKSLF</sequence>
<dbReference type="GO" id="GO:0016829">
    <property type="term" value="F:lyase activity"/>
    <property type="evidence" value="ECO:0007669"/>
    <property type="project" value="UniProtKB-KW"/>
</dbReference>
<accession>A0A6G9AST1</accession>
<evidence type="ECO:0000313" key="6">
    <source>
        <dbReference type="Proteomes" id="UP000501802"/>
    </source>
</evidence>
<name>A0A6G9AST1_9BACT</name>
<dbReference type="KEGG" id="spib:G8759_24290"/>
<feature type="signal peptide" evidence="3">
    <location>
        <begin position="1"/>
        <end position="21"/>
    </location>
</feature>
<feature type="domain" description="Alginate lyase" evidence="4">
    <location>
        <begin position="72"/>
        <end position="351"/>
    </location>
</feature>
<dbReference type="RefSeq" id="WP_167213904.1">
    <property type="nucleotide sequence ID" value="NZ_CP050063.1"/>
</dbReference>
<evidence type="ECO:0000313" key="5">
    <source>
        <dbReference type="EMBL" id="QIP15531.1"/>
    </source>
</evidence>
<dbReference type="GO" id="GO:0042597">
    <property type="term" value="C:periplasmic space"/>
    <property type="evidence" value="ECO:0007669"/>
    <property type="project" value="InterPro"/>
</dbReference>
<gene>
    <name evidence="5" type="ORF">G8759_24290</name>
</gene>
<keyword evidence="1 3" id="KW-0732">Signal</keyword>
<proteinExistence type="predicted"/>
<evidence type="ECO:0000256" key="3">
    <source>
        <dbReference type="SAM" id="SignalP"/>
    </source>
</evidence>
<reference evidence="5 6" key="1">
    <citation type="submission" date="2020-03" db="EMBL/GenBank/DDBJ databases">
        <authorList>
            <person name="Kim M.K."/>
        </authorList>
    </citation>
    <scope>NUCLEOTIDE SEQUENCE [LARGE SCALE GENOMIC DNA]</scope>
    <source>
        <strain evidence="5 6">BT328</strain>
    </source>
</reference>
<keyword evidence="2 5" id="KW-0456">Lyase</keyword>
<organism evidence="5 6">
    <name type="scientific">Spirosoma aureum</name>
    <dbReference type="NCBI Taxonomy" id="2692134"/>
    <lineage>
        <taxon>Bacteria</taxon>
        <taxon>Pseudomonadati</taxon>
        <taxon>Bacteroidota</taxon>
        <taxon>Cytophagia</taxon>
        <taxon>Cytophagales</taxon>
        <taxon>Cytophagaceae</taxon>
        <taxon>Spirosoma</taxon>
    </lineage>
</organism>
<dbReference type="InterPro" id="IPR008397">
    <property type="entry name" value="Alginate_lyase_dom"/>
</dbReference>
<dbReference type="InterPro" id="IPR008929">
    <property type="entry name" value="Chondroitin_lyas"/>
</dbReference>
<dbReference type="EMBL" id="CP050063">
    <property type="protein sequence ID" value="QIP15531.1"/>
    <property type="molecule type" value="Genomic_DNA"/>
</dbReference>
<dbReference type="Gene3D" id="1.50.10.100">
    <property type="entry name" value="Chondroitin AC/alginate lyase"/>
    <property type="match status" value="1"/>
</dbReference>
<dbReference type="Pfam" id="PF05426">
    <property type="entry name" value="Alginate_lyase"/>
    <property type="match status" value="1"/>
</dbReference>
<evidence type="ECO:0000256" key="1">
    <source>
        <dbReference type="ARBA" id="ARBA00022729"/>
    </source>
</evidence>